<evidence type="ECO:0000313" key="1">
    <source>
        <dbReference type="EMBL" id="KAF3507287.1"/>
    </source>
</evidence>
<protein>
    <submittedName>
        <fullName evidence="1">Uncharacterized protein</fullName>
    </submittedName>
</protein>
<proteinExistence type="predicted"/>
<dbReference type="AlphaFoldDB" id="A0A3N6S1R4"/>
<dbReference type="Proteomes" id="UP000712600">
    <property type="component" value="Unassembled WGS sequence"/>
</dbReference>
<organism evidence="1 2">
    <name type="scientific">Brassica cretica</name>
    <name type="common">Mustard</name>
    <dbReference type="NCBI Taxonomy" id="69181"/>
    <lineage>
        <taxon>Eukaryota</taxon>
        <taxon>Viridiplantae</taxon>
        <taxon>Streptophyta</taxon>
        <taxon>Embryophyta</taxon>
        <taxon>Tracheophyta</taxon>
        <taxon>Spermatophyta</taxon>
        <taxon>Magnoliopsida</taxon>
        <taxon>eudicotyledons</taxon>
        <taxon>Gunneridae</taxon>
        <taxon>Pentapetalae</taxon>
        <taxon>rosids</taxon>
        <taxon>malvids</taxon>
        <taxon>Brassicales</taxon>
        <taxon>Brassicaceae</taxon>
        <taxon>Brassiceae</taxon>
        <taxon>Brassica</taxon>
    </lineage>
</organism>
<evidence type="ECO:0000313" key="2">
    <source>
        <dbReference type="Proteomes" id="UP000712600"/>
    </source>
</evidence>
<dbReference type="EMBL" id="QGKX02001521">
    <property type="protein sequence ID" value="KAF3507287.1"/>
    <property type="molecule type" value="Genomic_DNA"/>
</dbReference>
<name>A0A3N6S1R4_BRACR</name>
<gene>
    <name evidence="1" type="ORF">F2Q69_00004244</name>
</gene>
<reference evidence="1" key="1">
    <citation type="submission" date="2019-12" db="EMBL/GenBank/DDBJ databases">
        <title>Genome sequencing and annotation of Brassica cretica.</title>
        <authorList>
            <person name="Studholme D.J."/>
            <person name="Sarris P."/>
        </authorList>
    </citation>
    <scope>NUCLEOTIDE SEQUENCE</scope>
    <source>
        <strain evidence="1">PFS-109/04</strain>
        <tissue evidence="1">Leaf</tissue>
    </source>
</reference>
<accession>A0A3N6S1R4</accession>
<comment type="caution">
    <text evidence="1">The sequence shown here is derived from an EMBL/GenBank/DDBJ whole genome shotgun (WGS) entry which is preliminary data.</text>
</comment>
<sequence>MEEEQVKIECDKVGGGLKSLSGISRMLPALFPWSLEHTSESRNLVAAEIAESQEEHDASWLGYDTTIGLKASNLCPSPFYLGSFGIH</sequence>